<dbReference type="GO" id="GO:0004497">
    <property type="term" value="F:monooxygenase activity"/>
    <property type="evidence" value="ECO:0007669"/>
    <property type="project" value="InterPro"/>
</dbReference>
<protein>
    <submittedName>
        <fullName evidence="3">Tryptophan 7-halogenase</fullName>
    </submittedName>
</protein>
<comment type="caution">
    <text evidence="3">The sequence shown here is derived from an EMBL/GenBank/DDBJ whole genome shotgun (WGS) entry which is preliminary data.</text>
</comment>
<dbReference type="InterPro" id="IPR050816">
    <property type="entry name" value="Flavin-dep_Halogenase_NPB"/>
</dbReference>
<feature type="binding site" evidence="2">
    <location>
        <begin position="15"/>
        <end position="18"/>
    </location>
    <ligand>
        <name>FAD</name>
        <dbReference type="ChEBI" id="CHEBI:57692"/>
    </ligand>
</feature>
<dbReference type="PANTHER" id="PTHR43747:SF4">
    <property type="entry name" value="FLAVIN-DEPENDENT TRYPTOPHAN HALOGENASE"/>
    <property type="match status" value="1"/>
</dbReference>
<dbReference type="GO" id="GO:0000166">
    <property type="term" value="F:nucleotide binding"/>
    <property type="evidence" value="ECO:0007669"/>
    <property type="project" value="UniProtKB-KW"/>
</dbReference>
<proteinExistence type="predicted"/>
<dbReference type="SUPFAM" id="SSF51905">
    <property type="entry name" value="FAD/NAD(P)-binding domain"/>
    <property type="match status" value="1"/>
</dbReference>
<dbReference type="RefSeq" id="WP_169073601.1">
    <property type="nucleotide sequence ID" value="NZ_JABBXH010000001.1"/>
</dbReference>
<feature type="binding site" evidence="2">
    <location>
        <position position="192"/>
    </location>
    <ligand>
        <name>FAD</name>
        <dbReference type="ChEBI" id="CHEBI:57692"/>
    </ligand>
</feature>
<keyword evidence="2" id="KW-0285">Flavoprotein</keyword>
<dbReference type="EMBL" id="JABBXH010000001">
    <property type="protein sequence ID" value="NMP30277.1"/>
    <property type="molecule type" value="Genomic_DNA"/>
</dbReference>
<dbReference type="Proteomes" id="UP000568664">
    <property type="component" value="Unassembled WGS sequence"/>
</dbReference>
<dbReference type="PANTHER" id="PTHR43747">
    <property type="entry name" value="FAD-BINDING PROTEIN"/>
    <property type="match status" value="1"/>
</dbReference>
<keyword evidence="2" id="KW-0547">Nucleotide-binding</keyword>
<gene>
    <name evidence="3" type="ORF">HII17_01780</name>
</gene>
<feature type="binding site" evidence="2">
    <location>
        <position position="352"/>
    </location>
    <ligand>
        <name>L-tryptophan</name>
        <dbReference type="ChEBI" id="CHEBI:57912"/>
    </ligand>
</feature>
<keyword evidence="4" id="KW-1185">Reference proteome</keyword>
<feature type="active site" evidence="1">
    <location>
        <position position="84"/>
    </location>
</feature>
<dbReference type="InterPro" id="IPR006905">
    <property type="entry name" value="Flavin_halogenase"/>
</dbReference>
<evidence type="ECO:0000256" key="1">
    <source>
        <dbReference type="PIRSR" id="PIRSR011396-1"/>
    </source>
</evidence>
<feature type="binding site" evidence="2">
    <location>
        <position position="84"/>
    </location>
    <ligand>
        <name>7-chloro-L-tryptophan</name>
        <dbReference type="ChEBI" id="CHEBI:58713"/>
    </ligand>
</feature>
<sequence>MATHTPIKQVIIVGGGTAGWLAANHLGKNLAPSSPDGVKVTLIESPDIPTIGVGEGTVPLMRQSLKALGISETEFIRECDVTFKQGIKFVDWLHNPIANNPHYYHHIFDYPQIEPVDLTPFWLDNNQGRSYVDTIAWQGKVCDAGLAPKLITSPEYQGQSAYAYHLDAGKFSALLTKNAVERFGVNHILANVVEVKQHENGDIASVVTDRNGELSADLFIDCTGFSAKLIGDVLNVPFIDKSDVLFADHAVVMQVPYQSEDQAIASHTISTAQQSGWIWDIGLQTRKGVGHVYSSNHTSHEQAEHALRTYIGKQAESIGSRVIKMNIGYREKFWHNNCVALGLSQGFVEPLEATGLLVFDATAKMLAEQFPTTTTEIPLIAKLFNQRMSESWEKVIDFIKLHYCISKRDDSQFWLDNRELSSIPDSLQERLARWKFQPPSKYDFFSGFEIFNLENYLYVLYGMEYPTASSLVRGKVVQAAQIEELHRWIANNTEQALTRLPKHRELIEKIKQFGLQRV</sequence>
<keyword evidence="2" id="KW-0274">FAD</keyword>
<dbReference type="Pfam" id="PF04820">
    <property type="entry name" value="Trp_halogenase"/>
    <property type="match status" value="1"/>
</dbReference>
<dbReference type="InterPro" id="IPR033856">
    <property type="entry name" value="Trp_halogen"/>
</dbReference>
<reference evidence="3 4" key="1">
    <citation type="submission" date="2020-04" db="EMBL/GenBank/DDBJ databases">
        <title>Thalassotalea sp. M1531, isolated from the surface of marine red alga.</title>
        <authorList>
            <person name="Pang L."/>
            <person name="Lu D.-C."/>
        </authorList>
    </citation>
    <scope>NUCLEOTIDE SEQUENCE [LARGE SCALE GENOMIC DNA]</scope>
    <source>
        <strain evidence="3 4">M1531</strain>
    </source>
</reference>
<dbReference type="PIRSF" id="PIRSF011396">
    <property type="entry name" value="Trp_halogenase"/>
    <property type="match status" value="1"/>
</dbReference>
<name>A0A7Y0L9K1_9GAMM</name>
<evidence type="ECO:0000313" key="3">
    <source>
        <dbReference type="EMBL" id="NMP30277.1"/>
    </source>
</evidence>
<dbReference type="Gene3D" id="3.50.50.60">
    <property type="entry name" value="FAD/NAD(P)-binding domain"/>
    <property type="match status" value="1"/>
</dbReference>
<organism evidence="3 4">
    <name type="scientific">Thalassotalea algicola</name>
    <dbReference type="NCBI Taxonomy" id="2716224"/>
    <lineage>
        <taxon>Bacteria</taxon>
        <taxon>Pseudomonadati</taxon>
        <taxon>Pseudomonadota</taxon>
        <taxon>Gammaproteobacteria</taxon>
        <taxon>Alteromonadales</taxon>
        <taxon>Colwelliaceae</taxon>
        <taxon>Thalassotalea</taxon>
    </lineage>
</organism>
<dbReference type="AlphaFoldDB" id="A0A7Y0L9K1"/>
<evidence type="ECO:0000313" key="4">
    <source>
        <dbReference type="Proteomes" id="UP000568664"/>
    </source>
</evidence>
<feature type="binding site" evidence="2">
    <location>
        <position position="343"/>
    </location>
    <ligand>
        <name>FAD</name>
        <dbReference type="ChEBI" id="CHEBI:57692"/>
    </ligand>
</feature>
<accession>A0A7Y0L9K1</accession>
<evidence type="ECO:0000256" key="2">
    <source>
        <dbReference type="PIRSR" id="PIRSR011396-2"/>
    </source>
</evidence>
<dbReference type="InterPro" id="IPR036188">
    <property type="entry name" value="FAD/NAD-bd_sf"/>
</dbReference>